<feature type="chain" id="PRO_5015192804" evidence="1">
    <location>
        <begin position="25"/>
        <end position="695"/>
    </location>
</feature>
<organism evidence="2 3">
    <name type="scientific">Chitinophaga ginsengisoli</name>
    <dbReference type="NCBI Taxonomy" id="363837"/>
    <lineage>
        <taxon>Bacteria</taxon>
        <taxon>Pseudomonadati</taxon>
        <taxon>Bacteroidota</taxon>
        <taxon>Chitinophagia</taxon>
        <taxon>Chitinophagales</taxon>
        <taxon>Chitinophagaceae</taxon>
        <taxon>Chitinophaga</taxon>
    </lineage>
</organism>
<reference evidence="2 3" key="1">
    <citation type="submission" date="2018-03" db="EMBL/GenBank/DDBJ databases">
        <title>Genomic Encyclopedia of Archaeal and Bacterial Type Strains, Phase II (KMG-II): from individual species to whole genera.</title>
        <authorList>
            <person name="Goeker M."/>
        </authorList>
    </citation>
    <scope>NUCLEOTIDE SEQUENCE [LARGE SCALE GENOMIC DNA]</scope>
    <source>
        <strain evidence="2 3">DSM 18107</strain>
    </source>
</reference>
<accession>A0A2P8GCM9</accession>
<name>A0A2P8GCM9_9BACT</name>
<protein>
    <submittedName>
        <fullName evidence="2">Uncharacterized protein</fullName>
    </submittedName>
</protein>
<feature type="signal peptide" evidence="1">
    <location>
        <begin position="1"/>
        <end position="24"/>
    </location>
</feature>
<sequence>MNISNCRGGLLGLCTLLLPILAHAQQLKLGAAPAVIEKSALLDLNSDKQGLLLPRINDFSAAPLNAAPDGMLIYNVPDKLLYIRKNGIWRKLIDETNGITSVNGQTGPAVTLTTNNIAESVNLYYTDTRARAAFSAGTGIAITGAGVISALNTTAIWNASQLQSRNISAAAPSNNDVLTWDNTSSTWLPKAPTAAATITLTGDVTGSGTSSFATTLANSGVTAGTYPKVTVDAKGRVTAGSVLSAGDIPAGSGNYIQNISSGTQTASYAISGNGSLGGTFTLSSMTPGSVLFAGTGGLISQKNANLFWDNTNNRLGLGTTTPGNTLEVAGTVAATGVSGLRLKDLNTATVQAYNSKVLSINSTGDIIVTANAAASNWLVTGNSNVDATTQFLGTTDDNKMVIKSNNTSLLEFGRRQTLGLTQNYTDYTDDNEMVTYMKSALQFSVPSTVNFYKPKMWTTSDGNFRMKGCSAGTDYFEFGATGTNNNGGFEFIIGDDGDEPITFKSYNYTTLAFTEIMRLQNNKVGIGLAGATPVKPLHVNAANDALRVENLAASGTGNPLVIAANGDVKQTTALDGVSIGATTQASGSFTTLAVETNTITLGTNNNDINIGNASFIRITGPTANFTITSIAGGFDGRMVTLYNTTALNMTLQNNSGGTAANRILTLGAAATTGTGTITLVYSSTDSRWIVTAVNQ</sequence>
<evidence type="ECO:0000313" key="3">
    <source>
        <dbReference type="Proteomes" id="UP000240978"/>
    </source>
</evidence>
<gene>
    <name evidence="2" type="ORF">CLV42_10428</name>
</gene>
<keyword evidence="3" id="KW-1185">Reference proteome</keyword>
<dbReference type="OrthoDB" id="660074at2"/>
<evidence type="ECO:0000313" key="2">
    <source>
        <dbReference type="EMBL" id="PSL31734.1"/>
    </source>
</evidence>
<dbReference type="EMBL" id="PYGK01000004">
    <property type="protein sequence ID" value="PSL31734.1"/>
    <property type="molecule type" value="Genomic_DNA"/>
</dbReference>
<proteinExistence type="predicted"/>
<dbReference type="AlphaFoldDB" id="A0A2P8GCM9"/>
<comment type="caution">
    <text evidence="2">The sequence shown here is derived from an EMBL/GenBank/DDBJ whole genome shotgun (WGS) entry which is preliminary data.</text>
</comment>
<dbReference type="RefSeq" id="WP_106601970.1">
    <property type="nucleotide sequence ID" value="NZ_PYGK01000004.1"/>
</dbReference>
<evidence type="ECO:0000256" key="1">
    <source>
        <dbReference type="SAM" id="SignalP"/>
    </source>
</evidence>
<keyword evidence="1" id="KW-0732">Signal</keyword>
<dbReference type="Proteomes" id="UP000240978">
    <property type="component" value="Unassembled WGS sequence"/>
</dbReference>